<name>A0A0C3AAJ1_SERVB</name>
<accession>A0A0C3AAJ1</accession>
<dbReference type="AlphaFoldDB" id="A0A0C3AAJ1"/>
<feature type="compositionally biased region" description="Basic residues" evidence="1">
    <location>
        <begin position="38"/>
        <end position="48"/>
    </location>
</feature>
<evidence type="ECO:0000313" key="2">
    <source>
        <dbReference type="EMBL" id="KIM21625.1"/>
    </source>
</evidence>
<reference evidence="3" key="2">
    <citation type="submission" date="2015-01" db="EMBL/GenBank/DDBJ databases">
        <title>Evolutionary Origins and Diversification of the Mycorrhizal Mutualists.</title>
        <authorList>
            <consortium name="DOE Joint Genome Institute"/>
            <consortium name="Mycorrhizal Genomics Consortium"/>
            <person name="Kohler A."/>
            <person name="Kuo A."/>
            <person name="Nagy L.G."/>
            <person name="Floudas D."/>
            <person name="Copeland A."/>
            <person name="Barry K.W."/>
            <person name="Cichocki N."/>
            <person name="Veneault-Fourrey C."/>
            <person name="LaButti K."/>
            <person name="Lindquist E.A."/>
            <person name="Lipzen A."/>
            <person name="Lundell T."/>
            <person name="Morin E."/>
            <person name="Murat C."/>
            <person name="Riley R."/>
            <person name="Ohm R."/>
            <person name="Sun H."/>
            <person name="Tunlid A."/>
            <person name="Henrissat B."/>
            <person name="Grigoriev I.V."/>
            <person name="Hibbett D.S."/>
            <person name="Martin F."/>
        </authorList>
    </citation>
    <scope>NUCLEOTIDE SEQUENCE [LARGE SCALE GENOMIC DNA]</scope>
    <source>
        <strain evidence="3">MAFF 305830</strain>
    </source>
</reference>
<protein>
    <submittedName>
        <fullName evidence="2">Uncharacterized protein</fullName>
    </submittedName>
</protein>
<dbReference type="EMBL" id="KN824376">
    <property type="protein sequence ID" value="KIM21625.1"/>
    <property type="molecule type" value="Genomic_DNA"/>
</dbReference>
<evidence type="ECO:0000313" key="3">
    <source>
        <dbReference type="Proteomes" id="UP000054097"/>
    </source>
</evidence>
<keyword evidence="3" id="KW-1185">Reference proteome</keyword>
<dbReference type="Proteomes" id="UP000054097">
    <property type="component" value="Unassembled WGS sequence"/>
</dbReference>
<feature type="region of interest" description="Disordered" evidence="1">
    <location>
        <begin position="38"/>
        <end position="63"/>
    </location>
</feature>
<dbReference type="HOGENOM" id="CLU_612752_0_0_1"/>
<dbReference type="OrthoDB" id="3270243at2759"/>
<feature type="region of interest" description="Disordered" evidence="1">
    <location>
        <begin position="76"/>
        <end position="103"/>
    </location>
</feature>
<evidence type="ECO:0000256" key="1">
    <source>
        <dbReference type="SAM" id="MobiDB-lite"/>
    </source>
</evidence>
<feature type="region of interest" description="Disordered" evidence="1">
    <location>
        <begin position="398"/>
        <end position="447"/>
    </location>
</feature>
<sequence>MQASARLLRAAATSSNTAKFGLKRVSPSCIVHSRHFHASQTASKKKGKQAQNQDLFDENDDGSDADELFGSLKAVPKSQQKVTQANKSPQRHANVTSTRPVDDKAAELLRQKETQRRDAFQEAYDYLNERTGDAGKQSASMPAKRALHNLVNNAASSDEWDSVVSILKQWRRYPTRAIPTGIQDLFIRRAILTGQASVLVDILTHHPVYGIHVSSPYIARVLLKHTVTPVNSYPPSYSNKQADVTVFRQRLEHALQLADVLSITPAKGPATTLSPSADPVLGPLLLCSLLRVAAMPSEGGDPTTLANAIHQLFGDMRASQDAKKAAIQPPKAKPLRGALGAHEVIWSVAALRECETALGTGATRKLLEKATAETPRATVDEMLAWIGQKREEMMMGCNERGSSTRRKTEAASFGAEGPNSLQATSGKGSIPNHLLGKESGNASEKRV</sequence>
<gene>
    <name evidence="2" type="ORF">M408DRAFT_333336</name>
</gene>
<feature type="compositionally biased region" description="Polar residues" evidence="1">
    <location>
        <begin position="77"/>
        <end position="99"/>
    </location>
</feature>
<reference evidence="2 3" key="1">
    <citation type="submission" date="2014-04" db="EMBL/GenBank/DDBJ databases">
        <authorList>
            <consortium name="DOE Joint Genome Institute"/>
            <person name="Kuo A."/>
            <person name="Zuccaro A."/>
            <person name="Kohler A."/>
            <person name="Nagy L.G."/>
            <person name="Floudas D."/>
            <person name="Copeland A."/>
            <person name="Barry K.W."/>
            <person name="Cichocki N."/>
            <person name="Veneault-Fourrey C."/>
            <person name="LaButti K."/>
            <person name="Lindquist E.A."/>
            <person name="Lipzen A."/>
            <person name="Lundell T."/>
            <person name="Morin E."/>
            <person name="Murat C."/>
            <person name="Sun H."/>
            <person name="Tunlid A."/>
            <person name="Henrissat B."/>
            <person name="Grigoriev I.V."/>
            <person name="Hibbett D.S."/>
            <person name="Martin F."/>
            <person name="Nordberg H.P."/>
            <person name="Cantor M.N."/>
            <person name="Hua S.X."/>
        </authorList>
    </citation>
    <scope>NUCLEOTIDE SEQUENCE [LARGE SCALE GENOMIC DNA]</scope>
    <source>
        <strain evidence="2 3">MAFF 305830</strain>
    </source>
</reference>
<organism evidence="2 3">
    <name type="scientific">Serendipita vermifera MAFF 305830</name>
    <dbReference type="NCBI Taxonomy" id="933852"/>
    <lineage>
        <taxon>Eukaryota</taxon>
        <taxon>Fungi</taxon>
        <taxon>Dikarya</taxon>
        <taxon>Basidiomycota</taxon>
        <taxon>Agaricomycotina</taxon>
        <taxon>Agaricomycetes</taxon>
        <taxon>Sebacinales</taxon>
        <taxon>Serendipitaceae</taxon>
        <taxon>Serendipita</taxon>
    </lineage>
</organism>
<proteinExistence type="predicted"/>